<keyword evidence="3" id="KW-1185">Reference proteome</keyword>
<feature type="transmembrane region" description="Helical" evidence="1">
    <location>
        <begin position="139"/>
        <end position="159"/>
    </location>
</feature>
<evidence type="ECO:0000313" key="2">
    <source>
        <dbReference type="EMBL" id="MFC5195296.1"/>
    </source>
</evidence>
<feature type="transmembrane region" description="Helical" evidence="1">
    <location>
        <begin position="198"/>
        <end position="217"/>
    </location>
</feature>
<dbReference type="RefSeq" id="WP_376860027.1">
    <property type="nucleotide sequence ID" value="NZ_JBHSLA010000003.1"/>
</dbReference>
<comment type="caution">
    <text evidence="2">The sequence shown here is derived from an EMBL/GenBank/DDBJ whole genome shotgun (WGS) entry which is preliminary data.</text>
</comment>
<name>A0ABW0C6D4_9FLAO</name>
<proteinExistence type="predicted"/>
<dbReference type="Proteomes" id="UP001596162">
    <property type="component" value="Unassembled WGS sequence"/>
</dbReference>
<reference evidence="3" key="1">
    <citation type="journal article" date="2019" name="Int. J. Syst. Evol. Microbiol.">
        <title>The Global Catalogue of Microorganisms (GCM) 10K type strain sequencing project: providing services to taxonomists for standard genome sequencing and annotation.</title>
        <authorList>
            <consortium name="The Broad Institute Genomics Platform"/>
            <consortium name="The Broad Institute Genome Sequencing Center for Infectious Disease"/>
            <person name="Wu L."/>
            <person name="Ma J."/>
        </authorList>
    </citation>
    <scope>NUCLEOTIDE SEQUENCE [LARGE SCALE GENOMIC DNA]</scope>
    <source>
        <strain evidence="3">JCM 17978</strain>
    </source>
</reference>
<gene>
    <name evidence="2" type="ORF">ACFPH8_08140</name>
</gene>
<evidence type="ECO:0000256" key="1">
    <source>
        <dbReference type="SAM" id="Phobius"/>
    </source>
</evidence>
<protein>
    <submittedName>
        <fullName evidence="2">Uncharacterized protein</fullName>
    </submittedName>
</protein>
<feature type="transmembrane region" description="Helical" evidence="1">
    <location>
        <begin position="171"/>
        <end position="192"/>
    </location>
</feature>
<keyword evidence="1" id="KW-0812">Transmembrane</keyword>
<keyword evidence="1" id="KW-1133">Transmembrane helix</keyword>
<accession>A0ABW0C6D4</accession>
<keyword evidence="1" id="KW-0472">Membrane</keyword>
<organism evidence="2 3">
    <name type="scientific">Bizionia hallyeonensis</name>
    <dbReference type="NCBI Taxonomy" id="1123757"/>
    <lineage>
        <taxon>Bacteria</taxon>
        <taxon>Pseudomonadati</taxon>
        <taxon>Bacteroidota</taxon>
        <taxon>Flavobacteriia</taxon>
        <taxon>Flavobacteriales</taxon>
        <taxon>Flavobacteriaceae</taxon>
        <taxon>Bizionia</taxon>
    </lineage>
</organism>
<dbReference type="EMBL" id="JBHSLA010000003">
    <property type="protein sequence ID" value="MFC5195296.1"/>
    <property type="molecule type" value="Genomic_DNA"/>
</dbReference>
<evidence type="ECO:0000313" key="3">
    <source>
        <dbReference type="Proteomes" id="UP001596162"/>
    </source>
</evidence>
<sequence>MVDKSYHKIKDGLFISTPFTYINAAASALYISKAEDVNSLENEDYKHIFNDCYSFISKNKWLLSSEERMSNAEDYKHFHRNLGKICNLTLHERGTAYFLNKNNTIVEARYYTEQAAKAMFPILVKNNFKEWICLFYSNLIYGFKLPILFIFVLFAMLFSAFKAIKVSNKNVYIVLFLSALILSNALVVAFASHSIMRYLFYNYSLFFLILVSIFKYINHVREN</sequence>